<dbReference type="Gene3D" id="3.50.50.60">
    <property type="entry name" value="FAD/NAD(P)-binding domain"/>
    <property type="match status" value="1"/>
</dbReference>
<dbReference type="SUPFAM" id="SSF51905">
    <property type="entry name" value="FAD/NAD(P)-binding domain"/>
    <property type="match status" value="1"/>
</dbReference>
<dbReference type="EMBL" id="JACAZH010000001">
    <property type="protein sequence ID" value="KAF7376315.1"/>
    <property type="molecule type" value="Genomic_DNA"/>
</dbReference>
<sequence length="335" mass="36895">MASQRSIAIVGAGPGGLVCARVLQMHNIPVVVYEKEATSRSRQQGGSLDMHPDSGFKVLQMTELIDEFNKLAWYEDQNMKIIGTDGTVHFDDPELLEQAGNRPEVDRFRLRQIFLDSLKPGVWNHSVSKVTQQDEKVTLHFLDSALEPAVHDFVVGADGAWSHVRPILSSTVPEYTGITYVDIFIKDVAKNHSNLAAYVKGGMVMVLGDNKGIIPQRSSNDVVRVYAAFRKPLAWPDEIGLKSLVEAGRFREAGELLVKQFDGDGAELATVIAESMSANKDSWAQAIKAFEDQMQRRAWAEEDDGLSMDHLISDGDSAARAGEMMRNMMAAATSS</sequence>
<name>A0A8H7DJ98_9AGAR</name>
<evidence type="ECO:0000313" key="7">
    <source>
        <dbReference type="Proteomes" id="UP000623467"/>
    </source>
</evidence>
<dbReference type="GO" id="GO:0004497">
    <property type="term" value="F:monooxygenase activity"/>
    <property type="evidence" value="ECO:0007669"/>
    <property type="project" value="UniProtKB-KW"/>
</dbReference>
<dbReference type="Proteomes" id="UP000623467">
    <property type="component" value="Unassembled WGS sequence"/>
</dbReference>
<evidence type="ECO:0000256" key="3">
    <source>
        <dbReference type="ARBA" id="ARBA00023002"/>
    </source>
</evidence>
<dbReference type="PANTHER" id="PTHR46972">
    <property type="entry name" value="MONOOXYGENASE ASQM-RELATED"/>
    <property type="match status" value="1"/>
</dbReference>
<evidence type="ECO:0000256" key="2">
    <source>
        <dbReference type="ARBA" id="ARBA00022827"/>
    </source>
</evidence>
<reference evidence="6" key="1">
    <citation type="submission" date="2020-05" db="EMBL/GenBank/DDBJ databases">
        <title>Mycena genomes resolve the evolution of fungal bioluminescence.</title>
        <authorList>
            <person name="Tsai I.J."/>
        </authorList>
    </citation>
    <scope>NUCLEOTIDE SEQUENCE</scope>
    <source>
        <strain evidence="6">160909Yilan</strain>
    </source>
</reference>
<keyword evidence="4 6" id="KW-0503">Monooxygenase</keyword>
<keyword evidence="3" id="KW-0560">Oxidoreductase</keyword>
<evidence type="ECO:0000256" key="1">
    <source>
        <dbReference type="ARBA" id="ARBA00022630"/>
    </source>
</evidence>
<feature type="domain" description="FAD-binding" evidence="5">
    <location>
        <begin position="7"/>
        <end position="239"/>
    </location>
</feature>
<keyword evidence="7" id="KW-1185">Reference proteome</keyword>
<accession>A0A8H7DJ98</accession>
<dbReference type="PRINTS" id="PR00420">
    <property type="entry name" value="RNGMNOXGNASE"/>
</dbReference>
<evidence type="ECO:0000313" key="6">
    <source>
        <dbReference type="EMBL" id="KAF7376315.1"/>
    </source>
</evidence>
<comment type="caution">
    <text evidence="6">The sequence shown here is derived from an EMBL/GenBank/DDBJ whole genome shotgun (WGS) entry which is preliminary data.</text>
</comment>
<dbReference type="InterPro" id="IPR036188">
    <property type="entry name" value="FAD/NAD-bd_sf"/>
</dbReference>
<dbReference type="GO" id="GO:0071949">
    <property type="term" value="F:FAD binding"/>
    <property type="evidence" value="ECO:0007669"/>
    <property type="project" value="InterPro"/>
</dbReference>
<evidence type="ECO:0000256" key="4">
    <source>
        <dbReference type="ARBA" id="ARBA00023033"/>
    </source>
</evidence>
<organism evidence="6 7">
    <name type="scientific">Mycena sanguinolenta</name>
    <dbReference type="NCBI Taxonomy" id="230812"/>
    <lineage>
        <taxon>Eukaryota</taxon>
        <taxon>Fungi</taxon>
        <taxon>Dikarya</taxon>
        <taxon>Basidiomycota</taxon>
        <taxon>Agaricomycotina</taxon>
        <taxon>Agaricomycetes</taxon>
        <taxon>Agaricomycetidae</taxon>
        <taxon>Agaricales</taxon>
        <taxon>Marasmiineae</taxon>
        <taxon>Mycenaceae</taxon>
        <taxon>Mycena</taxon>
    </lineage>
</organism>
<evidence type="ECO:0000259" key="5">
    <source>
        <dbReference type="Pfam" id="PF01494"/>
    </source>
</evidence>
<protein>
    <submittedName>
        <fullName evidence="6">FAD-dependent monooxygenase</fullName>
    </submittedName>
</protein>
<gene>
    <name evidence="6" type="ORF">MSAN_00046900</name>
</gene>
<proteinExistence type="predicted"/>
<keyword evidence="1" id="KW-0285">Flavoprotein</keyword>
<dbReference type="OrthoDB" id="655030at2759"/>
<keyword evidence="2" id="KW-0274">FAD</keyword>
<dbReference type="PANTHER" id="PTHR46972:SF1">
    <property type="entry name" value="FAD DEPENDENT OXIDOREDUCTASE DOMAIN-CONTAINING PROTEIN"/>
    <property type="match status" value="1"/>
</dbReference>
<dbReference type="InterPro" id="IPR002938">
    <property type="entry name" value="FAD-bd"/>
</dbReference>
<dbReference type="Pfam" id="PF01494">
    <property type="entry name" value="FAD_binding_3"/>
    <property type="match status" value="1"/>
</dbReference>
<dbReference type="AlphaFoldDB" id="A0A8H7DJ98"/>